<evidence type="ECO:0000256" key="1">
    <source>
        <dbReference type="ARBA" id="ARBA00004651"/>
    </source>
</evidence>
<dbReference type="RefSeq" id="WP_307261074.1">
    <property type="nucleotide sequence ID" value="NZ_JAUSVL010000001.1"/>
</dbReference>
<keyword evidence="10" id="KW-1185">Reference proteome</keyword>
<dbReference type="AlphaFoldDB" id="A0AAE4AP55"/>
<feature type="transmembrane region" description="Helical" evidence="8">
    <location>
        <begin position="185"/>
        <end position="205"/>
    </location>
</feature>
<reference evidence="9" key="1">
    <citation type="submission" date="2023-07" db="EMBL/GenBank/DDBJ databases">
        <title>Genomic Encyclopedia of Type Strains, Phase IV (KMG-IV): sequencing the most valuable type-strain genomes for metagenomic binning, comparative biology and taxonomic classification.</title>
        <authorList>
            <person name="Goeker M."/>
        </authorList>
    </citation>
    <scope>NUCLEOTIDE SEQUENCE</scope>
    <source>
        <strain evidence="9">DSM 24202</strain>
    </source>
</reference>
<sequence length="257" mass="27714">MDSTLYDLSAMGWCVAIFCGVVVGMSKCGLAGLGSLAVPLMATVFPAKLSTGALLPVLIIGDAMGVTHFNRHADWRLLTRLMPAALVGIVIGYLLMRQDWVDDRVIRVSIGVLVLVLLALNALRERFLALLPIGEDQSGWPSLVIAIVFGVIAGITTMLANAAGPIMLIYLLAMRLPKDAFIGTSAWYFMVLNWCKVPFMMQLGLINSDSLAFNIKLSPAILVGGLLGIYFSSRLSNSGFNRLIQVLTVLAALKLLF</sequence>
<dbReference type="InterPro" id="IPR002781">
    <property type="entry name" value="TM_pro_TauE-like"/>
</dbReference>
<dbReference type="PANTHER" id="PTHR30269">
    <property type="entry name" value="TRANSMEMBRANE PROTEIN YFCA"/>
    <property type="match status" value="1"/>
</dbReference>
<keyword evidence="5 8" id="KW-0812">Transmembrane</keyword>
<feature type="transmembrane region" description="Helical" evidence="8">
    <location>
        <begin position="211"/>
        <end position="232"/>
    </location>
</feature>
<evidence type="ECO:0000256" key="7">
    <source>
        <dbReference type="ARBA" id="ARBA00023136"/>
    </source>
</evidence>
<dbReference type="PANTHER" id="PTHR30269:SF23">
    <property type="entry name" value="MEMBRANE TRANSPORTER PROTEIN YDHB-RELATED"/>
    <property type="match status" value="1"/>
</dbReference>
<evidence type="ECO:0000256" key="5">
    <source>
        <dbReference type="ARBA" id="ARBA00022692"/>
    </source>
</evidence>
<dbReference type="EMBL" id="JAUSVL010000001">
    <property type="protein sequence ID" value="MDQ0289618.1"/>
    <property type="molecule type" value="Genomic_DNA"/>
</dbReference>
<comment type="subcellular location">
    <subcellularLocation>
        <location evidence="1 8">Cell membrane</location>
        <topology evidence="1 8">Multi-pass membrane protein</topology>
    </subcellularLocation>
</comment>
<keyword evidence="3" id="KW-0813">Transport</keyword>
<accession>A0AAE4AP55</accession>
<evidence type="ECO:0000256" key="6">
    <source>
        <dbReference type="ARBA" id="ARBA00022989"/>
    </source>
</evidence>
<proteinExistence type="inferred from homology"/>
<feature type="transmembrane region" description="Helical" evidence="8">
    <location>
        <begin position="77"/>
        <end position="96"/>
    </location>
</feature>
<organism evidence="9 10">
    <name type="scientific">Oligosphaera ethanolica</name>
    <dbReference type="NCBI Taxonomy" id="760260"/>
    <lineage>
        <taxon>Bacteria</taxon>
        <taxon>Pseudomonadati</taxon>
        <taxon>Lentisphaerota</taxon>
        <taxon>Oligosphaeria</taxon>
        <taxon>Oligosphaerales</taxon>
        <taxon>Oligosphaeraceae</taxon>
        <taxon>Oligosphaera</taxon>
    </lineage>
</organism>
<keyword evidence="4 8" id="KW-1003">Cell membrane</keyword>
<comment type="similarity">
    <text evidence="2 8">Belongs to the 4-toluene sulfonate uptake permease (TSUP) (TC 2.A.102) family.</text>
</comment>
<protein>
    <recommendedName>
        <fullName evidence="8">Probable membrane transporter protein</fullName>
    </recommendedName>
</protein>
<evidence type="ECO:0000256" key="8">
    <source>
        <dbReference type="RuleBase" id="RU363041"/>
    </source>
</evidence>
<keyword evidence="6 8" id="KW-1133">Transmembrane helix</keyword>
<feature type="transmembrane region" description="Helical" evidence="8">
    <location>
        <begin position="36"/>
        <end position="57"/>
    </location>
</feature>
<evidence type="ECO:0000313" key="10">
    <source>
        <dbReference type="Proteomes" id="UP001238163"/>
    </source>
</evidence>
<gene>
    <name evidence="9" type="ORF">J3R75_001725</name>
</gene>
<keyword evidence="7 8" id="KW-0472">Membrane</keyword>
<evidence type="ECO:0000313" key="9">
    <source>
        <dbReference type="EMBL" id="MDQ0289618.1"/>
    </source>
</evidence>
<evidence type="ECO:0000256" key="3">
    <source>
        <dbReference type="ARBA" id="ARBA00022448"/>
    </source>
</evidence>
<evidence type="ECO:0000256" key="2">
    <source>
        <dbReference type="ARBA" id="ARBA00009142"/>
    </source>
</evidence>
<feature type="transmembrane region" description="Helical" evidence="8">
    <location>
        <begin position="143"/>
        <end position="173"/>
    </location>
</feature>
<feature type="transmembrane region" description="Helical" evidence="8">
    <location>
        <begin position="105"/>
        <end position="123"/>
    </location>
</feature>
<dbReference type="GO" id="GO:0005886">
    <property type="term" value="C:plasma membrane"/>
    <property type="evidence" value="ECO:0007669"/>
    <property type="project" value="UniProtKB-SubCell"/>
</dbReference>
<dbReference type="Proteomes" id="UP001238163">
    <property type="component" value="Unassembled WGS sequence"/>
</dbReference>
<evidence type="ECO:0000256" key="4">
    <source>
        <dbReference type="ARBA" id="ARBA00022475"/>
    </source>
</evidence>
<dbReference type="InterPro" id="IPR052017">
    <property type="entry name" value="TSUP"/>
</dbReference>
<comment type="caution">
    <text evidence="9">The sequence shown here is derived from an EMBL/GenBank/DDBJ whole genome shotgun (WGS) entry which is preliminary data.</text>
</comment>
<dbReference type="Pfam" id="PF01925">
    <property type="entry name" value="TauE"/>
    <property type="match status" value="1"/>
</dbReference>
<name>A0AAE4AP55_9BACT</name>